<feature type="region of interest" description="Disordered" evidence="1">
    <location>
        <begin position="47"/>
        <end position="121"/>
    </location>
</feature>
<gene>
    <name evidence="2" type="ORF">NDR86_22035</name>
</gene>
<dbReference type="Proteomes" id="UP001139157">
    <property type="component" value="Unassembled WGS sequence"/>
</dbReference>
<evidence type="ECO:0000313" key="3">
    <source>
        <dbReference type="Proteomes" id="UP001139157"/>
    </source>
</evidence>
<evidence type="ECO:0000313" key="2">
    <source>
        <dbReference type="EMBL" id="MCM6776169.1"/>
    </source>
</evidence>
<organism evidence="2 3">
    <name type="scientific">Nocardia pulmonis</name>
    <dbReference type="NCBI Taxonomy" id="2951408"/>
    <lineage>
        <taxon>Bacteria</taxon>
        <taxon>Bacillati</taxon>
        <taxon>Actinomycetota</taxon>
        <taxon>Actinomycetes</taxon>
        <taxon>Mycobacteriales</taxon>
        <taxon>Nocardiaceae</taxon>
        <taxon>Nocardia</taxon>
    </lineage>
</organism>
<name>A0A9X2IYX8_9NOCA</name>
<dbReference type="EMBL" id="JAMRXG010000009">
    <property type="protein sequence ID" value="MCM6776169.1"/>
    <property type="molecule type" value="Genomic_DNA"/>
</dbReference>
<evidence type="ECO:0000256" key="1">
    <source>
        <dbReference type="SAM" id="MobiDB-lite"/>
    </source>
</evidence>
<keyword evidence="3" id="KW-1185">Reference proteome</keyword>
<feature type="compositionally biased region" description="Pro residues" evidence="1">
    <location>
        <begin position="60"/>
        <end position="72"/>
    </location>
</feature>
<sequence>MNFISLTSTVTVAGCTTVGLASTDVAVAVVTDGPEAVVAEPHPPITPAAAISTEATPIRTPTPCPITPPYPVPITTGSPEHHRGAVRMRPPLTGDVLPTDQRGSRRDYPRVIGSDFEMIHP</sequence>
<accession>A0A9X2IYX8</accession>
<dbReference type="AlphaFoldDB" id="A0A9X2IYX8"/>
<protein>
    <submittedName>
        <fullName evidence="2">Uncharacterized protein</fullName>
    </submittedName>
</protein>
<reference evidence="2" key="1">
    <citation type="submission" date="2022-06" db="EMBL/GenBank/DDBJ databases">
        <title>Novel species in genus nocardia.</title>
        <authorList>
            <person name="Li F."/>
        </authorList>
    </citation>
    <scope>NUCLEOTIDE SEQUENCE</scope>
    <source>
        <strain evidence="2">CDC141</strain>
    </source>
</reference>
<comment type="caution">
    <text evidence="2">The sequence shown here is derived from an EMBL/GenBank/DDBJ whole genome shotgun (WGS) entry which is preliminary data.</text>
</comment>
<dbReference type="RefSeq" id="WP_251914476.1">
    <property type="nucleotide sequence ID" value="NZ_JAMRXG010000009.1"/>
</dbReference>
<proteinExistence type="predicted"/>